<evidence type="ECO:0000313" key="4">
    <source>
        <dbReference type="Proteomes" id="UP000694400"/>
    </source>
</evidence>
<dbReference type="SMART" id="SM00944">
    <property type="entry name" value="Pro-kuma_activ"/>
    <property type="match status" value="1"/>
</dbReference>
<dbReference type="GO" id="GO:0004175">
    <property type="term" value="F:endopeptidase activity"/>
    <property type="evidence" value="ECO:0007669"/>
    <property type="project" value="TreeGrafter"/>
</dbReference>
<dbReference type="InterPro" id="IPR015366">
    <property type="entry name" value="S53_propep"/>
</dbReference>
<evidence type="ECO:0000256" key="1">
    <source>
        <dbReference type="SAM" id="MobiDB-lite"/>
    </source>
</evidence>
<evidence type="ECO:0000313" key="3">
    <source>
        <dbReference type="Ensembl" id="ENSAPLP00020006681.1"/>
    </source>
</evidence>
<dbReference type="Proteomes" id="UP000694400">
    <property type="component" value="Chromosome 1"/>
</dbReference>
<sequence length="222" mass="24382">AGRQRCERRRGRAAVGAGPGRGARRPVPGARRSRPARSPPPGWVPAGRVSPEHDVQLTLALRQQGTARLARLVRAVSDPRSPRYGRFLSLEQLRDLVQPSPATLMTVLKWLRGHGVESCSSVATLDFLQCHITAERLLPGAEFHRYLKDQRSVVRSPLPYTIPKDLAEHVDFGTVCVGVQAAQSLCCLRYRCKVEHCPARRGHLRGWCGQPSAHGLSCPGPS</sequence>
<evidence type="ECO:0000259" key="2">
    <source>
        <dbReference type="SMART" id="SM00944"/>
    </source>
</evidence>
<dbReference type="Ensembl" id="ENSAPLT00020007178.1">
    <property type="protein sequence ID" value="ENSAPLP00020006681.1"/>
    <property type="gene ID" value="ENSAPLG00020004862.1"/>
</dbReference>
<feature type="domain" description="Peptidase S53 activation" evidence="2">
    <location>
        <begin position="40"/>
        <end position="182"/>
    </location>
</feature>
<dbReference type="Pfam" id="PF09286">
    <property type="entry name" value="Pro-kuma_activ"/>
    <property type="match status" value="1"/>
</dbReference>
<protein>
    <recommendedName>
        <fullName evidence="2">Peptidase S53 activation domain-containing protein</fullName>
    </recommendedName>
</protein>
<organism evidence="3 4">
    <name type="scientific">Anas platyrhynchos</name>
    <name type="common">Mallard</name>
    <name type="synonym">Anas boschas</name>
    <dbReference type="NCBI Taxonomy" id="8839"/>
    <lineage>
        <taxon>Eukaryota</taxon>
        <taxon>Metazoa</taxon>
        <taxon>Chordata</taxon>
        <taxon>Craniata</taxon>
        <taxon>Vertebrata</taxon>
        <taxon>Euteleostomi</taxon>
        <taxon>Archelosauria</taxon>
        <taxon>Archosauria</taxon>
        <taxon>Dinosauria</taxon>
        <taxon>Saurischia</taxon>
        <taxon>Theropoda</taxon>
        <taxon>Coelurosauria</taxon>
        <taxon>Aves</taxon>
        <taxon>Neognathae</taxon>
        <taxon>Galloanserae</taxon>
        <taxon>Anseriformes</taxon>
        <taxon>Anatidae</taxon>
        <taxon>Anatinae</taxon>
        <taxon>Anas</taxon>
    </lineage>
</organism>
<dbReference type="AlphaFoldDB" id="A0A8B9R4Y1"/>
<accession>A0A8B9R4Y1</accession>
<reference evidence="3" key="3">
    <citation type="submission" date="2025-09" db="UniProtKB">
        <authorList>
            <consortium name="Ensembl"/>
        </authorList>
    </citation>
    <scope>IDENTIFICATION</scope>
</reference>
<dbReference type="GO" id="GO:0008240">
    <property type="term" value="F:tripeptidyl-peptidase activity"/>
    <property type="evidence" value="ECO:0007669"/>
    <property type="project" value="TreeGrafter"/>
</dbReference>
<dbReference type="PANTHER" id="PTHR14218">
    <property type="entry name" value="PROTEASE S8 TRIPEPTIDYL PEPTIDASE I CLN2"/>
    <property type="match status" value="1"/>
</dbReference>
<reference evidence="3" key="2">
    <citation type="submission" date="2025-08" db="UniProtKB">
        <authorList>
            <consortium name="Ensembl"/>
        </authorList>
    </citation>
    <scope>IDENTIFICATION</scope>
</reference>
<dbReference type="CDD" id="cd11377">
    <property type="entry name" value="Pro-peptidase_S53"/>
    <property type="match status" value="1"/>
</dbReference>
<feature type="region of interest" description="Disordered" evidence="1">
    <location>
        <begin position="1"/>
        <end position="49"/>
    </location>
</feature>
<dbReference type="InterPro" id="IPR050819">
    <property type="entry name" value="Tripeptidyl-peptidase_I"/>
</dbReference>
<dbReference type="SUPFAM" id="SSF54897">
    <property type="entry name" value="Protease propeptides/inhibitors"/>
    <property type="match status" value="1"/>
</dbReference>
<dbReference type="GO" id="GO:0006508">
    <property type="term" value="P:proteolysis"/>
    <property type="evidence" value="ECO:0007669"/>
    <property type="project" value="TreeGrafter"/>
</dbReference>
<feature type="compositionally biased region" description="Basic residues" evidence="1">
    <location>
        <begin position="1"/>
        <end position="12"/>
    </location>
</feature>
<dbReference type="PANTHER" id="PTHR14218:SF15">
    <property type="entry name" value="TRIPEPTIDYL-PEPTIDASE 1"/>
    <property type="match status" value="1"/>
</dbReference>
<name>A0A8B9R4Y1_ANAPL</name>
<proteinExistence type="predicted"/>
<dbReference type="GO" id="GO:0007417">
    <property type="term" value="P:central nervous system development"/>
    <property type="evidence" value="ECO:0007669"/>
    <property type="project" value="TreeGrafter"/>
</dbReference>
<reference evidence="3" key="1">
    <citation type="submission" date="2019-08" db="EMBL/GenBank/DDBJ databases">
        <title>Three high-quality genomes provides insights into domestication of ducks.</title>
        <authorList>
            <person name="Hou Z.C."/>
            <person name="Zhu F."/>
            <person name="Yin Z.T."/>
            <person name="Zhang F."/>
        </authorList>
    </citation>
    <scope>NUCLEOTIDE SEQUENCE [LARGE SCALE GENOMIC DNA]</scope>
</reference>